<name>A0A0A1UNV4_9HYPO</name>
<evidence type="ECO:0000313" key="3">
    <source>
        <dbReference type="Proteomes" id="UP000030151"/>
    </source>
</evidence>
<evidence type="ECO:0000313" key="2">
    <source>
        <dbReference type="EMBL" id="EXU96993.1"/>
    </source>
</evidence>
<feature type="compositionally biased region" description="Polar residues" evidence="1">
    <location>
        <begin position="89"/>
        <end position="101"/>
    </location>
</feature>
<comment type="caution">
    <text evidence="2">The sequence shown here is derived from an EMBL/GenBank/DDBJ whole genome shotgun (WGS) entry which is preliminary data.</text>
</comment>
<sequence length="158" mass="16979">MAVHIDQWPQAARTRFSPTQYSVRHVCHAPILGHAMQTMAPTVVGDSSFDEAFGVSGLSIQALSARTKRREILLSQSDSPVRHLERQEQQGQPGSASTTPVDATRGLSVLSGAVGARAEAFMLAGPTSNTAVKHDRTSTCRAGISSEILRQAARTYQH</sequence>
<organism evidence="2 3">
    <name type="scientific">Metarhizium robertsii</name>
    <dbReference type="NCBI Taxonomy" id="568076"/>
    <lineage>
        <taxon>Eukaryota</taxon>
        <taxon>Fungi</taxon>
        <taxon>Dikarya</taxon>
        <taxon>Ascomycota</taxon>
        <taxon>Pezizomycotina</taxon>
        <taxon>Sordariomycetes</taxon>
        <taxon>Hypocreomycetidae</taxon>
        <taxon>Hypocreales</taxon>
        <taxon>Clavicipitaceae</taxon>
        <taxon>Metarhizium</taxon>
    </lineage>
</organism>
<reference evidence="2 3" key="1">
    <citation type="submission" date="2014-02" db="EMBL/GenBank/DDBJ databases">
        <title>The genome sequence of the entomopathogenic fungus Metarhizium robertsii ARSEF 2575.</title>
        <authorList>
            <person name="Giuliano Garisto Donzelli B."/>
            <person name="Roe B.A."/>
            <person name="Macmil S.L."/>
            <person name="Krasnoff S.B."/>
            <person name="Gibson D.M."/>
        </authorList>
    </citation>
    <scope>NUCLEOTIDE SEQUENCE [LARGE SCALE GENOMIC DNA]</scope>
    <source>
        <strain evidence="2 3">ARSEF 2575</strain>
    </source>
</reference>
<protein>
    <submittedName>
        <fullName evidence="2">Uncharacterized protein</fullName>
    </submittedName>
</protein>
<dbReference type="HOGENOM" id="CLU_1669802_0_0_1"/>
<proteinExistence type="predicted"/>
<feature type="region of interest" description="Disordered" evidence="1">
    <location>
        <begin position="76"/>
        <end position="103"/>
    </location>
</feature>
<dbReference type="Proteomes" id="UP000030151">
    <property type="component" value="Unassembled WGS sequence"/>
</dbReference>
<dbReference type="EMBL" id="JELW01000042">
    <property type="protein sequence ID" value="EXU96993.1"/>
    <property type="molecule type" value="Genomic_DNA"/>
</dbReference>
<evidence type="ECO:0000256" key="1">
    <source>
        <dbReference type="SAM" id="MobiDB-lite"/>
    </source>
</evidence>
<gene>
    <name evidence="2" type="ORF">X797_009911</name>
</gene>
<dbReference type="AlphaFoldDB" id="A0A0A1UNV4"/>
<accession>A0A0A1UNV4</accession>